<keyword evidence="8" id="KW-0472">Membrane</keyword>
<dbReference type="RefSeq" id="WP_110304852.1">
    <property type="nucleotide sequence ID" value="NZ_QJHK01000001.1"/>
</dbReference>
<proteinExistence type="predicted"/>
<comment type="catalytic activity">
    <reaction evidence="1">
        <text>ATP + protein L-histidine = ADP + protein N-phospho-L-histidine.</text>
        <dbReference type="EC" id="2.7.13.3"/>
    </reaction>
</comment>
<dbReference type="GO" id="GO:0004673">
    <property type="term" value="F:protein histidine kinase activity"/>
    <property type="evidence" value="ECO:0007669"/>
    <property type="project" value="UniProtKB-EC"/>
</dbReference>
<dbReference type="GO" id="GO:0005524">
    <property type="term" value="F:ATP binding"/>
    <property type="evidence" value="ECO:0007669"/>
    <property type="project" value="UniProtKB-KW"/>
</dbReference>
<evidence type="ECO:0000259" key="9">
    <source>
        <dbReference type="Pfam" id="PF07568"/>
    </source>
</evidence>
<evidence type="ECO:0000313" key="10">
    <source>
        <dbReference type="EMBL" id="PXY42676.1"/>
    </source>
</evidence>
<feature type="domain" description="Signal transduction histidine kinase subgroup 2 dimerisation and phosphoacceptor" evidence="9">
    <location>
        <begin position="112"/>
        <end position="185"/>
    </location>
</feature>
<evidence type="ECO:0000313" key="11">
    <source>
        <dbReference type="Proteomes" id="UP000247903"/>
    </source>
</evidence>
<dbReference type="Gene3D" id="3.30.565.10">
    <property type="entry name" value="Histidine kinase-like ATPase, C-terminal domain"/>
    <property type="match status" value="1"/>
</dbReference>
<evidence type="ECO:0000256" key="3">
    <source>
        <dbReference type="ARBA" id="ARBA00022553"/>
    </source>
</evidence>
<keyword evidence="7" id="KW-0067">ATP-binding</keyword>
<evidence type="ECO:0000256" key="2">
    <source>
        <dbReference type="ARBA" id="ARBA00012438"/>
    </source>
</evidence>
<keyword evidence="3" id="KW-0597">Phosphoprotein</keyword>
<evidence type="ECO:0000256" key="1">
    <source>
        <dbReference type="ARBA" id="ARBA00000085"/>
    </source>
</evidence>
<dbReference type="PANTHER" id="PTHR41523:SF8">
    <property type="entry name" value="ETHYLENE RESPONSE SENSOR PROTEIN"/>
    <property type="match status" value="1"/>
</dbReference>
<dbReference type="PANTHER" id="PTHR41523">
    <property type="entry name" value="TWO-COMPONENT SYSTEM SENSOR PROTEIN"/>
    <property type="match status" value="1"/>
</dbReference>
<keyword evidence="4" id="KW-0808">Transferase</keyword>
<keyword evidence="5" id="KW-0547">Nucleotide-binding</keyword>
<evidence type="ECO:0000256" key="4">
    <source>
        <dbReference type="ARBA" id="ARBA00022679"/>
    </source>
</evidence>
<dbReference type="SUPFAM" id="SSF55874">
    <property type="entry name" value="ATPase domain of HSP90 chaperone/DNA topoisomerase II/histidine kinase"/>
    <property type="match status" value="1"/>
</dbReference>
<dbReference type="AlphaFoldDB" id="A0A2V4BUG4"/>
<evidence type="ECO:0000256" key="7">
    <source>
        <dbReference type="ARBA" id="ARBA00022840"/>
    </source>
</evidence>
<evidence type="ECO:0000256" key="8">
    <source>
        <dbReference type="SAM" id="Phobius"/>
    </source>
</evidence>
<dbReference type="EC" id="2.7.13.3" evidence="2"/>
<protein>
    <recommendedName>
        <fullName evidence="2">histidine kinase</fullName>
        <ecNumber evidence="2">2.7.13.3</ecNumber>
    </recommendedName>
</protein>
<keyword evidence="11" id="KW-1185">Reference proteome</keyword>
<evidence type="ECO:0000256" key="6">
    <source>
        <dbReference type="ARBA" id="ARBA00022777"/>
    </source>
</evidence>
<name>A0A2V4BUG4_9FLAO</name>
<gene>
    <name evidence="10" type="ORF">DMB65_01230</name>
</gene>
<accession>A0A2V4BUG4</accession>
<dbReference type="InterPro" id="IPR036890">
    <property type="entry name" value="HATPase_C_sf"/>
</dbReference>
<sequence>MNIKVFLKPILFIFYAVVFFNTSLVFSFQTKNFSLQNPNGDVTTIEKTFLNKKQPISDQTINEVKKSQILLLVVVTFFVSGFLFLIYHLKKVRIINQQLESYSKQNEFLISETNHRVNNNLQLISLLIADTLRKKQGDENRNDFVKLLSKVETIASLHRHLYQTKTNNEIDLKEYLLEVKNNFTSLEEDKEFEITFEIDSIQIHSDNAMYIGLLVTELIINSVKHAFEKNHEKRMNLEINKENNFISFDYKDNGLNSTDKKVSPKLVLQLCQQLKVNPTIETAKGFHLYFNL</sequence>
<reference evidence="10 11" key="1">
    <citation type="submission" date="2018-05" db="EMBL/GenBank/DDBJ databases">
        <title>Flavobacterium sp. strain IMCC34759, incomplete genome.</title>
        <authorList>
            <person name="Joung Y."/>
            <person name="Cho J."/>
        </authorList>
    </citation>
    <scope>NUCLEOTIDE SEQUENCE [LARGE SCALE GENOMIC DNA]</scope>
    <source>
        <strain evidence="10 11">IMCC34759</strain>
    </source>
</reference>
<comment type="caution">
    <text evidence="10">The sequence shown here is derived from an EMBL/GenBank/DDBJ whole genome shotgun (WGS) entry which is preliminary data.</text>
</comment>
<dbReference type="OrthoDB" id="1223659at2"/>
<feature type="transmembrane region" description="Helical" evidence="8">
    <location>
        <begin position="6"/>
        <end position="28"/>
    </location>
</feature>
<dbReference type="EMBL" id="QJHK01000001">
    <property type="protein sequence ID" value="PXY42676.1"/>
    <property type="molecule type" value="Genomic_DNA"/>
</dbReference>
<keyword evidence="8" id="KW-0812">Transmembrane</keyword>
<dbReference type="Pfam" id="PF07568">
    <property type="entry name" value="HisKA_2"/>
    <property type="match status" value="1"/>
</dbReference>
<dbReference type="InterPro" id="IPR011495">
    <property type="entry name" value="Sig_transdc_His_kin_sub2_dim/P"/>
</dbReference>
<evidence type="ECO:0000256" key="5">
    <source>
        <dbReference type="ARBA" id="ARBA00022741"/>
    </source>
</evidence>
<organism evidence="10 11">
    <name type="scientific">Flavobacterium cheongpyeongense</name>
    <dbReference type="NCBI Taxonomy" id="2212651"/>
    <lineage>
        <taxon>Bacteria</taxon>
        <taxon>Pseudomonadati</taxon>
        <taxon>Bacteroidota</taxon>
        <taxon>Flavobacteriia</taxon>
        <taxon>Flavobacteriales</taxon>
        <taxon>Flavobacteriaceae</taxon>
        <taxon>Flavobacterium</taxon>
    </lineage>
</organism>
<dbReference type="Proteomes" id="UP000247903">
    <property type="component" value="Unassembled WGS sequence"/>
</dbReference>
<feature type="transmembrane region" description="Helical" evidence="8">
    <location>
        <begin position="69"/>
        <end position="89"/>
    </location>
</feature>
<keyword evidence="6" id="KW-0418">Kinase</keyword>
<keyword evidence="8" id="KW-1133">Transmembrane helix</keyword>